<dbReference type="PANTHER" id="PTHR35007">
    <property type="entry name" value="INTEGRAL MEMBRANE PROTEIN-RELATED"/>
    <property type="match status" value="1"/>
</dbReference>
<evidence type="ECO:0000256" key="5">
    <source>
        <dbReference type="ARBA" id="ARBA00023136"/>
    </source>
</evidence>
<dbReference type="GO" id="GO:0005886">
    <property type="term" value="C:plasma membrane"/>
    <property type="evidence" value="ECO:0007669"/>
    <property type="project" value="UniProtKB-SubCell"/>
</dbReference>
<organism evidence="8 9">
    <name type="scientific">Thermomonospora umbrina</name>
    <dbReference type="NCBI Taxonomy" id="111806"/>
    <lineage>
        <taxon>Bacteria</taxon>
        <taxon>Bacillati</taxon>
        <taxon>Actinomycetota</taxon>
        <taxon>Actinomycetes</taxon>
        <taxon>Streptosporangiales</taxon>
        <taxon>Thermomonosporaceae</taxon>
        <taxon>Thermomonospora</taxon>
    </lineage>
</organism>
<keyword evidence="2" id="KW-1003">Cell membrane</keyword>
<comment type="caution">
    <text evidence="8">The sequence shown here is derived from an EMBL/GenBank/DDBJ whole genome shotgun (WGS) entry which is preliminary data.</text>
</comment>
<evidence type="ECO:0000256" key="2">
    <source>
        <dbReference type="ARBA" id="ARBA00022475"/>
    </source>
</evidence>
<keyword evidence="4 6" id="KW-1133">Transmembrane helix</keyword>
<protein>
    <submittedName>
        <fullName evidence="8">Type II secretion system (T2SS) protein F</fullName>
    </submittedName>
</protein>
<sequence>MLMGGVLGLVLGAAAALGTAIALRRMEPREERQRRLRLSADLPVAVDLLAACLRGGASWAAAVEAVADALGGPVADELRGVAAKVKLGADPASAWWALTERPELAALGRTVARAVDSGAALAPALTRLAEDRRRSANAEATARARAVGIRGVAPLGLCFLPAFVLLGLVPVIAGIARDLLPPL</sequence>
<name>A0A3D9SMX2_9ACTN</name>
<feature type="transmembrane region" description="Helical" evidence="6">
    <location>
        <begin position="152"/>
        <end position="176"/>
    </location>
</feature>
<proteinExistence type="predicted"/>
<evidence type="ECO:0000313" key="9">
    <source>
        <dbReference type="Proteomes" id="UP000256661"/>
    </source>
</evidence>
<comment type="subcellular location">
    <subcellularLocation>
        <location evidence="1">Cell membrane</location>
        <topology evidence="1">Multi-pass membrane protein</topology>
    </subcellularLocation>
</comment>
<keyword evidence="5 6" id="KW-0472">Membrane</keyword>
<dbReference type="PANTHER" id="PTHR35007:SF3">
    <property type="entry name" value="POSSIBLE CONSERVED ALANINE RICH MEMBRANE PROTEIN"/>
    <property type="match status" value="1"/>
</dbReference>
<accession>A0A3D9SMX2</accession>
<dbReference type="AlphaFoldDB" id="A0A3D9SMX2"/>
<feature type="transmembrane region" description="Helical" evidence="6">
    <location>
        <begin position="6"/>
        <end position="26"/>
    </location>
</feature>
<dbReference type="OrthoDB" id="3267562at2"/>
<keyword evidence="3 6" id="KW-0812">Transmembrane</keyword>
<evidence type="ECO:0000256" key="4">
    <source>
        <dbReference type="ARBA" id="ARBA00022989"/>
    </source>
</evidence>
<evidence type="ECO:0000256" key="3">
    <source>
        <dbReference type="ARBA" id="ARBA00022692"/>
    </source>
</evidence>
<keyword evidence="9" id="KW-1185">Reference proteome</keyword>
<dbReference type="Pfam" id="PF00482">
    <property type="entry name" value="T2SSF"/>
    <property type="match status" value="1"/>
</dbReference>
<gene>
    <name evidence="8" type="ORF">DFJ69_2543</name>
</gene>
<dbReference type="Proteomes" id="UP000256661">
    <property type="component" value="Unassembled WGS sequence"/>
</dbReference>
<reference evidence="8 9" key="1">
    <citation type="submission" date="2018-08" db="EMBL/GenBank/DDBJ databases">
        <title>Sequencing the genomes of 1000 actinobacteria strains.</title>
        <authorList>
            <person name="Klenk H.-P."/>
        </authorList>
    </citation>
    <scope>NUCLEOTIDE SEQUENCE [LARGE SCALE GENOMIC DNA]</scope>
    <source>
        <strain evidence="8 9">DSM 43927</strain>
    </source>
</reference>
<evidence type="ECO:0000259" key="7">
    <source>
        <dbReference type="Pfam" id="PF00482"/>
    </source>
</evidence>
<dbReference type="EMBL" id="QTTT01000001">
    <property type="protein sequence ID" value="REE97087.1"/>
    <property type="molecule type" value="Genomic_DNA"/>
</dbReference>
<evidence type="ECO:0000313" key="8">
    <source>
        <dbReference type="EMBL" id="REE97087.1"/>
    </source>
</evidence>
<feature type="domain" description="Type II secretion system protein GspF" evidence="7">
    <location>
        <begin position="46"/>
        <end position="167"/>
    </location>
</feature>
<evidence type="ECO:0000256" key="6">
    <source>
        <dbReference type="SAM" id="Phobius"/>
    </source>
</evidence>
<evidence type="ECO:0000256" key="1">
    <source>
        <dbReference type="ARBA" id="ARBA00004651"/>
    </source>
</evidence>
<dbReference type="InterPro" id="IPR018076">
    <property type="entry name" value="T2SS_GspF_dom"/>
</dbReference>